<protein>
    <recommendedName>
        <fullName evidence="3">Phosphatidylethanolamine-binding protein</fullName>
    </recommendedName>
</protein>
<evidence type="ECO:0008006" key="3">
    <source>
        <dbReference type="Google" id="ProtNLM"/>
    </source>
</evidence>
<dbReference type="InterPro" id="IPR035810">
    <property type="entry name" value="PEBP_euk"/>
</dbReference>
<dbReference type="InterPro" id="IPR036610">
    <property type="entry name" value="PEBP-like_sf"/>
</dbReference>
<accession>A0A9P0AC76</accession>
<organism evidence="1 2">
    <name type="scientific">Bemisia tabaci</name>
    <name type="common">Sweetpotato whitefly</name>
    <name type="synonym">Aleurodes tabaci</name>
    <dbReference type="NCBI Taxonomy" id="7038"/>
    <lineage>
        <taxon>Eukaryota</taxon>
        <taxon>Metazoa</taxon>
        <taxon>Ecdysozoa</taxon>
        <taxon>Arthropoda</taxon>
        <taxon>Hexapoda</taxon>
        <taxon>Insecta</taxon>
        <taxon>Pterygota</taxon>
        <taxon>Neoptera</taxon>
        <taxon>Paraneoptera</taxon>
        <taxon>Hemiptera</taxon>
        <taxon>Sternorrhyncha</taxon>
        <taxon>Aleyrodoidea</taxon>
        <taxon>Aleyrodidae</taxon>
        <taxon>Aleyrodinae</taxon>
        <taxon>Bemisia</taxon>
    </lineage>
</organism>
<dbReference type="Proteomes" id="UP001152759">
    <property type="component" value="Chromosome 3"/>
</dbReference>
<dbReference type="CDD" id="cd00866">
    <property type="entry name" value="PEBP_euk"/>
    <property type="match status" value="1"/>
</dbReference>
<name>A0A9P0AC76_BEMTA</name>
<reference evidence="1" key="1">
    <citation type="submission" date="2021-12" db="EMBL/GenBank/DDBJ databases">
        <authorList>
            <person name="King R."/>
        </authorList>
    </citation>
    <scope>NUCLEOTIDE SEQUENCE</scope>
</reference>
<dbReference type="Pfam" id="PF01161">
    <property type="entry name" value="PBP"/>
    <property type="match status" value="1"/>
</dbReference>
<evidence type="ECO:0000313" key="2">
    <source>
        <dbReference type="Proteomes" id="UP001152759"/>
    </source>
</evidence>
<sequence>MVARNVTRVLGIMVRSIFREFLVHFLHRRPISIYTFVILCNWLIDFGQALNPPAYVEFRKEAEMKNKLLENALIPELLKEPPKHAAEFTFPSGAKADFGNKIPPQQVSGAPRHVTFKCEPDELFAILLTDFDAPSRSDPHKREWVHWAVGNCEANEHVDGVQIIAPPMFPINPQRGTGFHRYVFYVYKQPNNTRIEFLEGFTNTTEFGRSNYDVKKFAKTYKLGDIYAINFFLSEWTP</sequence>
<dbReference type="AlphaFoldDB" id="A0A9P0AC76"/>
<proteinExistence type="predicted"/>
<dbReference type="EMBL" id="OU963864">
    <property type="protein sequence ID" value="CAH0387511.1"/>
    <property type="molecule type" value="Genomic_DNA"/>
</dbReference>
<dbReference type="PANTHER" id="PTHR11362:SF82">
    <property type="entry name" value="PHOSPHATIDYLETHANOLAMINE-BINDING PROTEIN 4"/>
    <property type="match status" value="1"/>
</dbReference>
<dbReference type="Gene3D" id="3.90.280.10">
    <property type="entry name" value="PEBP-like"/>
    <property type="match status" value="1"/>
</dbReference>
<evidence type="ECO:0000313" key="1">
    <source>
        <dbReference type="EMBL" id="CAH0387511.1"/>
    </source>
</evidence>
<dbReference type="InterPro" id="IPR008914">
    <property type="entry name" value="PEBP"/>
</dbReference>
<dbReference type="SUPFAM" id="SSF49777">
    <property type="entry name" value="PEBP-like"/>
    <property type="match status" value="1"/>
</dbReference>
<dbReference type="PANTHER" id="PTHR11362">
    <property type="entry name" value="PHOSPHATIDYLETHANOLAMINE-BINDING PROTEIN"/>
    <property type="match status" value="1"/>
</dbReference>
<gene>
    <name evidence="1" type="ORF">BEMITA_LOCUS6515</name>
</gene>
<keyword evidence="2" id="KW-1185">Reference proteome</keyword>